<sequence>MVVTHHRAATCVVDMLAGSCWNGDVEGLSSFAGSCWNCNVSSHYELFAHFGRVLLIMNSSTGNDDPPPSTMDLIKNDNVNVDISSSMIESKGQTSSSHYELLLPHRLSSSHYELSTGNIDPSSEVLLIQFHM</sequence>
<reference evidence="1" key="1">
    <citation type="submission" date="2019-09" db="EMBL/GenBank/DDBJ databases">
        <title>Draft genome information of white flower Hibiscus syriacus.</title>
        <authorList>
            <person name="Kim Y.-M."/>
        </authorList>
    </citation>
    <scope>NUCLEOTIDE SEQUENCE [LARGE SCALE GENOMIC DNA]</scope>
    <source>
        <strain evidence="1">YM2019G1</strain>
    </source>
</reference>
<keyword evidence="2" id="KW-1185">Reference proteome</keyword>
<comment type="caution">
    <text evidence="1">The sequence shown here is derived from an EMBL/GenBank/DDBJ whole genome shotgun (WGS) entry which is preliminary data.</text>
</comment>
<evidence type="ECO:0000313" key="2">
    <source>
        <dbReference type="Proteomes" id="UP000436088"/>
    </source>
</evidence>
<evidence type="ECO:0000313" key="1">
    <source>
        <dbReference type="EMBL" id="KAE8694656.1"/>
    </source>
</evidence>
<organism evidence="1 2">
    <name type="scientific">Hibiscus syriacus</name>
    <name type="common">Rose of Sharon</name>
    <dbReference type="NCBI Taxonomy" id="106335"/>
    <lineage>
        <taxon>Eukaryota</taxon>
        <taxon>Viridiplantae</taxon>
        <taxon>Streptophyta</taxon>
        <taxon>Embryophyta</taxon>
        <taxon>Tracheophyta</taxon>
        <taxon>Spermatophyta</taxon>
        <taxon>Magnoliopsida</taxon>
        <taxon>eudicotyledons</taxon>
        <taxon>Gunneridae</taxon>
        <taxon>Pentapetalae</taxon>
        <taxon>rosids</taxon>
        <taxon>malvids</taxon>
        <taxon>Malvales</taxon>
        <taxon>Malvaceae</taxon>
        <taxon>Malvoideae</taxon>
        <taxon>Hibiscus</taxon>
    </lineage>
</organism>
<proteinExistence type="predicted"/>
<dbReference type="Proteomes" id="UP000436088">
    <property type="component" value="Unassembled WGS sequence"/>
</dbReference>
<protein>
    <submittedName>
        <fullName evidence="1">Uncharacterized protein</fullName>
    </submittedName>
</protein>
<name>A0A6A2ZT04_HIBSY</name>
<dbReference type="AlphaFoldDB" id="A0A6A2ZT04"/>
<dbReference type="EMBL" id="VEPZ02001107">
    <property type="protein sequence ID" value="KAE8694656.1"/>
    <property type="molecule type" value="Genomic_DNA"/>
</dbReference>
<accession>A0A6A2ZT04</accession>
<gene>
    <name evidence="1" type="ORF">F3Y22_tig00110777pilonHSYRG00207</name>
</gene>